<sequence length="150" mass="16891">MLVGNKRETMGIGLSQLHRRSKKGKDGIIENCEAKEATCSISKQSIAWHSIEQHSKVRSIFLSVVEQTCVGDDMHIAVAPIKLSRACETVIRKSVANASLKQKGEGYFMNEERGTRKKRLDASFTCTLSAKEIVLFQKMTKVMERKMRSE</sequence>
<evidence type="ECO:0000313" key="2">
    <source>
        <dbReference type="Proteomes" id="UP000078550"/>
    </source>
</evidence>
<reference evidence="2" key="1">
    <citation type="submission" date="2016-05" db="EMBL/GenBank/DDBJ databases">
        <authorList>
            <person name="Naeem Raeece"/>
        </authorList>
    </citation>
    <scope>NUCLEOTIDE SEQUENCE [LARGE SCALE GENOMIC DNA]</scope>
</reference>
<protein>
    <submittedName>
        <fullName evidence="1">Uncharacterized protein</fullName>
    </submittedName>
</protein>
<dbReference type="Proteomes" id="UP000078550">
    <property type="component" value="Unassembled WGS sequence"/>
</dbReference>
<evidence type="ECO:0000313" key="1">
    <source>
        <dbReference type="EMBL" id="SBT33184.1"/>
    </source>
</evidence>
<proteinExistence type="predicted"/>
<dbReference type="AlphaFoldDB" id="A0A1A8YNL5"/>
<accession>A0A1A8YNL5</accession>
<organism evidence="1 2">
    <name type="scientific">Plasmodium ovale wallikeri</name>
    <dbReference type="NCBI Taxonomy" id="864142"/>
    <lineage>
        <taxon>Eukaryota</taxon>
        <taxon>Sar</taxon>
        <taxon>Alveolata</taxon>
        <taxon>Apicomplexa</taxon>
        <taxon>Aconoidasida</taxon>
        <taxon>Haemosporida</taxon>
        <taxon>Plasmodiidae</taxon>
        <taxon>Plasmodium</taxon>
        <taxon>Plasmodium (Plasmodium)</taxon>
    </lineage>
</organism>
<gene>
    <name evidence="1" type="ORF">POVWA2_013480</name>
</gene>
<dbReference type="EMBL" id="FLRE01000054">
    <property type="protein sequence ID" value="SBT33184.1"/>
    <property type="molecule type" value="Genomic_DNA"/>
</dbReference>
<name>A0A1A8YNL5_PLAOA</name>